<dbReference type="InterPro" id="IPR009279">
    <property type="entry name" value="Portal_Mu"/>
</dbReference>
<dbReference type="Proteomes" id="UP001324993">
    <property type="component" value="Chromosome"/>
</dbReference>
<sequence length="556" mass="61734">MGVQRTIIRPHVRDNQLSPIPIDFDPETLGWILEEGGRGNLMLQNELFNTMEDTWDRLRSNLNKIKKAVAKLPFNLQPWTEKGKEPTASALEKAAFVEHVLHNQKAATWEGQHNFQATIYELLDAVARGVSVLEIDWTIEDGKYVPAGTRRVPWTCLGFEPPSHFHNSKLTLHNSEALRLFPDRDRNNPKRFESYPHKFLVGVYRAKSGHIAETAQLRAMAHLWLGRMLGWEWMAHKAELFGLPIRWATYDPSAPQTQIDQVSDMLRNMGTAAWGAFPQGTELQILNGSTPGVAGASEPTERLMYLADRACDLLFLGQTLTTEEGNSGSYALGNVHREVELDLYENYAAYVIDVINNQLIPSIIELNWGNSEELPFLEVELNRPEKDRQLVERDKLLFKDMGLPVSKQWLYDRHKVPAPGPEEDLFTGGAMSSSSAASAPGSQVSAPAASARSGALQQSSAKDLPTFEPSHIHTSDCIHAASESTASLNARRLSAYVAFIDLLAKTDLSTHDIIWSGGDCATCAPYNGTAYGSGWTTPPPIHHNCDCSISVQPKSE</sequence>
<feature type="region of interest" description="Disordered" evidence="1">
    <location>
        <begin position="421"/>
        <end position="465"/>
    </location>
</feature>
<evidence type="ECO:0000313" key="2">
    <source>
        <dbReference type="EMBL" id="WPJ95249.1"/>
    </source>
</evidence>
<proteinExistence type="predicted"/>
<dbReference type="RefSeq" id="WP_319832142.1">
    <property type="nucleotide sequence ID" value="NZ_CP138858.1"/>
</dbReference>
<keyword evidence="3" id="KW-1185">Reference proteome</keyword>
<gene>
    <name evidence="2" type="ORF">SH580_17645</name>
</gene>
<name>A0ABZ0RGF8_9BACT</name>
<dbReference type="EMBL" id="CP138858">
    <property type="protein sequence ID" value="WPJ95249.1"/>
    <property type="molecule type" value="Genomic_DNA"/>
</dbReference>
<accession>A0ABZ0RGF8</accession>
<evidence type="ECO:0000256" key="1">
    <source>
        <dbReference type="SAM" id="MobiDB-lite"/>
    </source>
</evidence>
<protein>
    <submittedName>
        <fullName evidence="2">DUF935 family protein</fullName>
    </submittedName>
</protein>
<reference evidence="2 3" key="1">
    <citation type="submission" date="2023-11" db="EMBL/GenBank/DDBJ databases">
        <title>Coraliomargarita sp. nov., isolated from marine algae.</title>
        <authorList>
            <person name="Lee J.K."/>
            <person name="Baek J.H."/>
            <person name="Kim J.M."/>
            <person name="Choi D.G."/>
            <person name="Jeon C.O."/>
        </authorList>
    </citation>
    <scope>NUCLEOTIDE SEQUENCE [LARGE SCALE GENOMIC DNA]</scope>
    <source>
        <strain evidence="2 3">J2-16</strain>
    </source>
</reference>
<organism evidence="2 3">
    <name type="scientific">Coraliomargarita algicola</name>
    <dbReference type="NCBI Taxonomy" id="3092156"/>
    <lineage>
        <taxon>Bacteria</taxon>
        <taxon>Pseudomonadati</taxon>
        <taxon>Verrucomicrobiota</taxon>
        <taxon>Opitutia</taxon>
        <taxon>Puniceicoccales</taxon>
        <taxon>Coraliomargaritaceae</taxon>
        <taxon>Coraliomargarita</taxon>
    </lineage>
</organism>
<evidence type="ECO:0000313" key="3">
    <source>
        <dbReference type="Proteomes" id="UP001324993"/>
    </source>
</evidence>
<feature type="compositionally biased region" description="Low complexity" evidence="1">
    <location>
        <begin position="428"/>
        <end position="451"/>
    </location>
</feature>
<dbReference type="Pfam" id="PF06074">
    <property type="entry name" value="Portal_Mu"/>
    <property type="match status" value="1"/>
</dbReference>